<dbReference type="Gene3D" id="1.10.150.900">
    <property type="match status" value="1"/>
</dbReference>
<dbReference type="Gene3D" id="3.40.630.10">
    <property type="entry name" value="Zn peptidases"/>
    <property type="match status" value="1"/>
</dbReference>
<evidence type="ECO:0000313" key="8">
    <source>
        <dbReference type="Proteomes" id="UP000323188"/>
    </source>
</evidence>
<evidence type="ECO:0000256" key="3">
    <source>
        <dbReference type="ARBA" id="ARBA00022723"/>
    </source>
</evidence>
<organism evidence="7 8">
    <name type="scientific">Maribacter flavus</name>
    <dbReference type="NCBI Taxonomy" id="1658664"/>
    <lineage>
        <taxon>Bacteria</taxon>
        <taxon>Pseudomonadati</taxon>
        <taxon>Bacteroidota</taxon>
        <taxon>Flavobacteriia</taxon>
        <taxon>Flavobacteriales</taxon>
        <taxon>Flavobacteriaceae</taxon>
        <taxon>Maribacter</taxon>
    </lineage>
</organism>
<dbReference type="PANTHER" id="PTHR45962">
    <property type="entry name" value="N-FATTY-ACYL-AMINO ACID SYNTHASE/HYDROLASE PM20D1"/>
    <property type="match status" value="1"/>
</dbReference>
<accession>A0A5B2TXQ5</accession>
<protein>
    <submittedName>
        <fullName evidence="7">M20/M25/M40 family metallo-hydrolase</fullName>
    </submittedName>
</protein>
<dbReference type="Proteomes" id="UP000323188">
    <property type="component" value="Unassembled WGS sequence"/>
</dbReference>
<dbReference type="FunFam" id="3.40.630.10:FF:000027">
    <property type="entry name" value="N-fatty-acyl-amino acid synthase/hydrolase PM20D1"/>
    <property type="match status" value="1"/>
</dbReference>
<evidence type="ECO:0000313" key="7">
    <source>
        <dbReference type="EMBL" id="KAA2219069.1"/>
    </source>
</evidence>
<dbReference type="InterPro" id="IPR036264">
    <property type="entry name" value="Bact_exopeptidase_dim_dom"/>
</dbReference>
<keyword evidence="3" id="KW-0479">Metal-binding</keyword>
<keyword evidence="4 7" id="KW-0378">Hydrolase</keyword>
<dbReference type="SUPFAM" id="SSF55031">
    <property type="entry name" value="Bacterial exopeptidase dimerisation domain"/>
    <property type="match status" value="1"/>
</dbReference>
<evidence type="ECO:0000256" key="2">
    <source>
        <dbReference type="ARBA" id="ARBA00022670"/>
    </source>
</evidence>
<gene>
    <name evidence="7" type="ORF">F0361_05515</name>
</gene>
<dbReference type="EMBL" id="VUOE01000001">
    <property type="protein sequence ID" value="KAA2219069.1"/>
    <property type="molecule type" value="Genomic_DNA"/>
</dbReference>
<sequence>MKKILLFLLLILIVVAGILVFNTLKMGSKQVAPGTAETIALPDDIFQNLSKGLQYETISFSEDAIPDSTAFFGFHRYLEETFPLVHKNLSLEKINTYSLLYTWKGSDASKKPVILMSHQDVVPVDQPTLADWEAGPFAGTITDTHVIGRGTLDDKGTLIGLMEAVEKLLEESFVPCQTIYLAFGHDEEVGGSKGAAEIAKHLKSKGVTAAMALDEGGFLAENLVPGIETVAMVNLAEKGFASFRLIVETKGGHSSQPPKENTIGMLAKAIVDLENNQLPYKLVKPINYQLEYMGAELPFFKRMTFANPWLFKDPILEALNAHTTTAPTIVSGGVKNNVIPTVAEATINFRILPGETIASVQEHIENTISDKIKVEPVGFLTNPSEVSSIDSDAYKILEQTIRTQFSNSVVVPGLVGGGTDARYFYEIAEDVYRFYPIRLGPDSMSRFHGIDEKISKDNYKEIISFSYQLIKNFK</sequence>
<proteinExistence type="inferred from homology"/>
<dbReference type="GO" id="GO:0008233">
    <property type="term" value="F:peptidase activity"/>
    <property type="evidence" value="ECO:0007669"/>
    <property type="project" value="UniProtKB-KW"/>
</dbReference>
<dbReference type="InterPro" id="IPR011650">
    <property type="entry name" value="Peptidase_M20_dimer"/>
</dbReference>
<dbReference type="SUPFAM" id="SSF53187">
    <property type="entry name" value="Zn-dependent exopeptidases"/>
    <property type="match status" value="1"/>
</dbReference>
<reference evidence="7 8" key="1">
    <citation type="submission" date="2019-09" db="EMBL/GenBank/DDBJ databases">
        <authorList>
            <person name="Khan S.A."/>
            <person name="Jeon C.O."/>
            <person name="Chun B.H."/>
            <person name="Jeong S.E."/>
        </authorList>
    </citation>
    <scope>NUCLEOTIDE SEQUENCE [LARGE SCALE GENOMIC DNA]</scope>
    <source>
        <strain evidence="7 8">KCTC 42508</strain>
    </source>
</reference>
<dbReference type="InterPro" id="IPR047177">
    <property type="entry name" value="Pept_M20A"/>
</dbReference>
<comment type="caution">
    <text evidence="7">The sequence shown here is derived from an EMBL/GenBank/DDBJ whole genome shotgun (WGS) entry which is preliminary data.</text>
</comment>
<dbReference type="Pfam" id="PF07687">
    <property type="entry name" value="M20_dimer"/>
    <property type="match status" value="1"/>
</dbReference>
<dbReference type="Pfam" id="PF01546">
    <property type="entry name" value="Peptidase_M20"/>
    <property type="match status" value="1"/>
</dbReference>
<comment type="similarity">
    <text evidence="1">Belongs to the peptidase M20A family.</text>
</comment>
<dbReference type="GO" id="GO:0006508">
    <property type="term" value="P:proteolysis"/>
    <property type="evidence" value="ECO:0007669"/>
    <property type="project" value="UniProtKB-KW"/>
</dbReference>
<dbReference type="GO" id="GO:0046872">
    <property type="term" value="F:metal ion binding"/>
    <property type="evidence" value="ECO:0007669"/>
    <property type="project" value="UniProtKB-KW"/>
</dbReference>
<dbReference type="AlphaFoldDB" id="A0A5B2TXQ5"/>
<evidence type="ECO:0000256" key="4">
    <source>
        <dbReference type="ARBA" id="ARBA00022801"/>
    </source>
</evidence>
<dbReference type="InterPro" id="IPR002933">
    <property type="entry name" value="Peptidase_M20"/>
</dbReference>
<keyword evidence="2" id="KW-0645">Protease</keyword>
<keyword evidence="5" id="KW-0862">Zinc</keyword>
<dbReference type="RefSeq" id="WP_154917550.1">
    <property type="nucleotide sequence ID" value="NZ_VUOE01000001.1"/>
</dbReference>
<feature type="domain" description="Peptidase M20 dimerisation" evidence="6">
    <location>
        <begin position="236"/>
        <end position="371"/>
    </location>
</feature>
<evidence type="ECO:0000256" key="1">
    <source>
        <dbReference type="ARBA" id="ARBA00006247"/>
    </source>
</evidence>
<evidence type="ECO:0000256" key="5">
    <source>
        <dbReference type="ARBA" id="ARBA00022833"/>
    </source>
</evidence>
<evidence type="ECO:0000259" key="6">
    <source>
        <dbReference type="Pfam" id="PF07687"/>
    </source>
</evidence>
<dbReference type="PANTHER" id="PTHR45962:SF1">
    <property type="entry name" value="N-FATTY-ACYL-AMINO ACID SYNTHASE_HYDROLASE PM20D1"/>
    <property type="match status" value="1"/>
</dbReference>
<dbReference type="Gene3D" id="3.30.70.360">
    <property type="match status" value="1"/>
</dbReference>
<name>A0A5B2TXQ5_9FLAO</name>